<accession>A0AAV5WB50</accession>
<dbReference type="GO" id="GO:0000977">
    <property type="term" value="F:RNA polymerase II transcription regulatory region sequence-specific DNA binding"/>
    <property type="evidence" value="ECO:0007669"/>
    <property type="project" value="TreeGrafter"/>
</dbReference>
<dbReference type="PANTHER" id="PTHR23349">
    <property type="entry name" value="BASIC HELIX-LOOP-HELIX TRANSCRIPTION FACTOR, TWIST"/>
    <property type="match status" value="1"/>
</dbReference>
<protein>
    <recommendedName>
        <fullName evidence="2">BHLH domain-containing protein</fullName>
    </recommendedName>
</protein>
<dbReference type="Pfam" id="PF00010">
    <property type="entry name" value="HLH"/>
    <property type="match status" value="1"/>
</dbReference>
<dbReference type="Gene3D" id="4.10.280.10">
    <property type="entry name" value="Helix-loop-helix DNA-binding domain"/>
    <property type="match status" value="1"/>
</dbReference>
<evidence type="ECO:0000256" key="1">
    <source>
        <dbReference type="SAM" id="MobiDB-lite"/>
    </source>
</evidence>
<organism evidence="3 4">
    <name type="scientific">Pristionchus fissidentatus</name>
    <dbReference type="NCBI Taxonomy" id="1538716"/>
    <lineage>
        <taxon>Eukaryota</taxon>
        <taxon>Metazoa</taxon>
        <taxon>Ecdysozoa</taxon>
        <taxon>Nematoda</taxon>
        <taxon>Chromadorea</taxon>
        <taxon>Rhabditida</taxon>
        <taxon>Rhabditina</taxon>
        <taxon>Diplogasteromorpha</taxon>
        <taxon>Diplogasteroidea</taxon>
        <taxon>Neodiplogasteridae</taxon>
        <taxon>Pristionchus</taxon>
    </lineage>
</organism>
<evidence type="ECO:0000313" key="3">
    <source>
        <dbReference type="EMBL" id="GMT28041.1"/>
    </source>
</evidence>
<dbReference type="InterPro" id="IPR036638">
    <property type="entry name" value="HLH_DNA-bd_sf"/>
</dbReference>
<sequence length="156" mass="18353">IPIMPSKKISEERKLASRNKEKKRNIDINEAFVSLQNSFSAIPFITRRRKVPKVKMLRLAIKYIDHLERILHNEQHVSWSPLQRPSPYCPPRPLKMEDFENIAAEEFNERNSYTNRLHEDDRFAEICQPRSHQSKESTDSSTLYIDPPNLTPIDTP</sequence>
<feature type="non-terminal residue" evidence="3">
    <location>
        <position position="1"/>
    </location>
</feature>
<dbReference type="GO" id="GO:0032502">
    <property type="term" value="P:developmental process"/>
    <property type="evidence" value="ECO:0007669"/>
    <property type="project" value="TreeGrafter"/>
</dbReference>
<evidence type="ECO:0000313" key="4">
    <source>
        <dbReference type="Proteomes" id="UP001432322"/>
    </source>
</evidence>
<dbReference type="PROSITE" id="PS50888">
    <property type="entry name" value="BHLH"/>
    <property type="match status" value="1"/>
</dbReference>
<dbReference type="AlphaFoldDB" id="A0AAV5WB50"/>
<dbReference type="InterPro" id="IPR050283">
    <property type="entry name" value="E-box_TF_Regulators"/>
</dbReference>
<comment type="caution">
    <text evidence="3">The sequence shown here is derived from an EMBL/GenBank/DDBJ whole genome shotgun (WGS) entry which is preliminary data.</text>
</comment>
<evidence type="ECO:0000259" key="2">
    <source>
        <dbReference type="PROSITE" id="PS50888"/>
    </source>
</evidence>
<dbReference type="Proteomes" id="UP001432322">
    <property type="component" value="Unassembled WGS sequence"/>
</dbReference>
<proteinExistence type="predicted"/>
<gene>
    <name evidence="3" type="ORF">PFISCL1PPCAC_19338</name>
</gene>
<dbReference type="EMBL" id="BTSY01000005">
    <property type="protein sequence ID" value="GMT28041.1"/>
    <property type="molecule type" value="Genomic_DNA"/>
</dbReference>
<feature type="domain" description="BHLH" evidence="2">
    <location>
        <begin position="12"/>
        <end position="67"/>
    </location>
</feature>
<feature type="region of interest" description="Disordered" evidence="1">
    <location>
        <begin position="124"/>
        <end position="156"/>
    </location>
</feature>
<dbReference type="GO" id="GO:0000981">
    <property type="term" value="F:DNA-binding transcription factor activity, RNA polymerase II-specific"/>
    <property type="evidence" value="ECO:0007669"/>
    <property type="project" value="TreeGrafter"/>
</dbReference>
<feature type="non-terminal residue" evidence="3">
    <location>
        <position position="156"/>
    </location>
</feature>
<reference evidence="3" key="1">
    <citation type="submission" date="2023-10" db="EMBL/GenBank/DDBJ databases">
        <title>Genome assembly of Pristionchus species.</title>
        <authorList>
            <person name="Yoshida K."/>
            <person name="Sommer R.J."/>
        </authorList>
    </citation>
    <scope>NUCLEOTIDE SEQUENCE</scope>
    <source>
        <strain evidence="3">RS5133</strain>
    </source>
</reference>
<keyword evidence="4" id="KW-1185">Reference proteome</keyword>
<name>A0AAV5WB50_9BILA</name>
<dbReference type="PANTHER" id="PTHR23349:SF68">
    <property type="entry name" value="FI14601P"/>
    <property type="match status" value="1"/>
</dbReference>
<dbReference type="SMART" id="SM00353">
    <property type="entry name" value="HLH"/>
    <property type="match status" value="1"/>
</dbReference>
<dbReference type="InterPro" id="IPR011598">
    <property type="entry name" value="bHLH_dom"/>
</dbReference>
<dbReference type="SUPFAM" id="SSF47459">
    <property type="entry name" value="HLH, helix-loop-helix DNA-binding domain"/>
    <property type="match status" value="1"/>
</dbReference>
<dbReference type="GO" id="GO:0046983">
    <property type="term" value="F:protein dimerization activity"/>
    <property type="evidence" value="ECO:0007669"/>
    <property type="project" value="InterPro"/>
</dbReference>